<dbReference type="Proteomes" id="UP000199691">
    <property type="component" value="Unassembled WGS sequence"/>
</dbReference>
<dbReference type="PANTHER" id="PTHR45033:SF2">
    <property type="entry name" value="ZINC-TYPE ALCOHOL DEHYDROGENASE-LIKE PROTEIN C1773.06C"/>
    <property type="match status" value="1"/>
</dbReference>
<evidence type="ECO:0000313" key="2">
    <source>
        <dbReference type="EMBL" id="SDO46248.1"/>
    </source>
</evidence>
<evidence type="ECO:0000313" key="3">
    <source>
        <dbReference type="Proteomes" id="UP000199691"/>
    </source>
</evidence>
<accession>A0A1H0JR70</accession>
<name>A0A1H0JR70_9PSEU</name>
<proteinExistence type="predicted"/>
<dbReference type="Gene3D" id="3.90.180.10">
    <property type="entry name" value="Medium-chain alcohol dehydrogenases, catalytic domain"/>
    <property type="match status" value="1"/>
</dbReference>
<dbReference type="SUPFAM" id="SSF51735">
    <property type="entry name" value="NAD(P)-binding Rossmann-fold domains"/>
    <property type="match status" value="1"/>
</dbReference>
<dbReference type="SMART" id="SM00829">
    <property type="entry name" value="PKS_ER"/>
    <property type="match status" value="1"/>
</dbReference>
<dbReference type="RefSeq" id="WP_090096770.1">
    <property type="nucleotide sequence ID" value="NZ_FNIX01000002.1"/>
</dbReference>
<dbReference type="EMBL" id="FNIX01000002">
    <property type="protein sequence ID" value="SDO46248.1"/>
    <property type="molecule type" value="Genomic_DNA"/>
</dbReference>
<gene>
    <name evidence="2" type="ORF">SAMN05421507_102605</name>
</gene>
<reference evidence="3" key="1">
    <citation type="submission" date="2016-10" db="EMBL/GenBank/DDBJ databases">
        <authorList>
            <person name="Varghese N."/>
            <person name="Submissions S."/>
        </authorList>
    </citation>
    <scope>NUCLEOTIDE SEQUENCE [LARGE SCALE GENOMIC DNA]</scope>
    <source>
        <strain evidence="3">CGMCC 4.6609</strain>
    </source>
</reference>
<feature type="domain" description="Enoyl reductase (ER)" evidence="1">
    <location>
        <begin position="14"/>
        <end position="331"/>
    </location>
</feature>
<dbReference type="InterPro" id="IPR052711">
    <property type="entry name" value="Zinc_ADH-like"/>
</dbReference>
<dbReference type="PANTHER" id="PTHR45033">
    <property type="match status" value="1"/>
</dbReference>
<dbReference type="STRING" id="641025.SAMN05421507_102605"/>
<keyword evidence="3" id="KW-1185">Reference proteome</keyword>
<dbReference type="SUPFAM" id="SSF50129">
    <property type="entry name" value="GroES-like"/>
    <property type="match status" value="1"/>
</dbReference>
<dbReference type="InterPro" id="IPR011032">
    <property type="entry name" value="GroES-like_sf"/>
</dbReference>
<evidence type="ECO:0000259" key="1">
    <source>
        <dbReference type="SMART" id="SM00829"/>
    </source>
</evidence>
<dbReference type="AlphaFoldDB" id="A0A1H0JR70"/>
<dbReference type="OrthoDB" id="3175656at2"/>
<dbReference type="InterPro" id="IPR036291">
    <property type="entry name" value="NAD(P)-bd_dom_sf"/>
</dbReference>
<protein>
    <submittedName>
        <fullName evidence="2">NADPH:quinone reductase</fullName>
    </submittedName>
</protein>
<dbReference type="CDD" id="cd08276">
    <property type="entry name" value="MDR7"/>
    <property type="match status" value="1"/>
</dbReference>
<dbReference type="Pfam" id="PF00107">
    <property type="entry name" value="ADH_zinc_N"/>
    <property type="match status" value="1"/>
</dbReference>
<dbReference type="Gene3D" id="3.40.50.720">
    <property type="entry name" value="NAD(P)-binding Rossmann-like Domain"/>
    <property type="match status" value="1"/>
</dbReference>
<dbReference type="InterPro" id="IPR020843">
    <property type="entry name" value="ER"/>
</dbReference>
<organism evidence="2 3">
    <name type="scientific">Lentzea jiangxiensis</name>
    <dbReference type="NCBI Taxonomy" id="641025"/>
    <lineage>
        <taxon>Bacteria</taxon>
        <taxon>Bacillati</taxon>
        <taxon>Actinomycetota</taxon>
        <taxon>Actinomycetes</taxon>
        <taxon>Pseudonocardiales</taxon>
        <taxon>Pseudonocardiaceae</taxon>
        <taxon>Lentzea</taxon>
    </lineage>
</organism>
<dbReference type="Pfam" id="PF08240">
    <property type="entry name" value="ADH_N"/>
    <property type="match status" value="1"/>
</dbReference>
<dbReference type="GO" id="GO:0016491">
    <property type="term" value="F:oxidoreductase activity"/>
    <property type="evidence" value="ECO:0007669"/>
    <property type="project" value="InterPro"/>
</dbReference>
<sequence length="334" mass="34825">MTALRWVLPPDAVSADALRLHEVPLRQPGPGEVRVRVHAVSLNGRDQMVLRGPFGRIPGRELVPLSDVAGVVDAVGDGVAEFEVGAAVTNLHWQDAPVPTPPLGLGALDAPGVLASHVVLPVNQVVRAPAHLGHVESATLPCAGVTAWNALFGGREVAAGEKVASLGTGGVALYAMQLAKAAGADYFGVVRRASAERRLRDAGAAEVVNSADFPQWGARLREITGGVRNVVDTVGTATITDSLTALARQGEVALVGLFAREPLPLDPMLLFGSGGSLRGVAVGTAAQHRELIAFMERHDLRPVVDSVHEFGDAREAFAHHQRGGVVGKVVITVP</sequence>
<dbReference type="InterPro" id="IPR013149">
    <property type="entry name" value="ADH-like_C"/>
</dbReference>
<dbReference type="InterPro" id="IPR013154">
    <property type="entry name" value="ADH-like_N"/>
</dbReference>